<dbReference type="RefSeq" id="XP_013164370.1">
    <property type="nucleotide sequence ID" value="XM_013308916.1"/>
</dbReference>
<evidence type="ECO:0000256" key="1">
    <source>
        <dbReference type="SAM" id="MobiDB-lite"/>
    </source>
</evidence>
<feature type="compositionally biased region" description="Basic and acidic residues" evidence="1">
    <location>
        <begin position="1"/>
        <end position="16"/>
    </location>
</feature>
<sequence length="186" mass="21314">MAKIFESIKDSTETNKNEPVANKLIDDPDIEFTGHKNFDDLESPDLESPIDCESPSFDKIEFFNNDLDISQSMLDPKSLLESLAQNDIILPPLQFRDEPKRDSTIFDTINLDDPFEKDDNTSSTASEIETWTMSNDDETWSNICKSATAEQNIPSTPTCYLQTTPSRKLKLNQFKYSRKKIFEVQK</sequence>
<organism evidence="2">
    <name type="scientific">Papilio xuthus</name>
    <name type="common">Asian swallowtail butterfly</name>
    <dbReference type="NCBI Taxonomy" id="66420"/>
    <lineage>
        <taxon>Eukaryota</taxon>
        <taxon>Metazoa</taxon>
        <taxon>Ecdysozoa</taxon>
        <taxon>Arthropoda</taxon>
        <taxon>Hexapoda</taxon>
        <taxon>Insecta</taxon>
        <taxon>Pterygota</taxon>
        <taxon>Neoptera</taxon>
        <taxon>Endopterygota</taxon>
        <taxon>Lepidoptera</taxon>
        <taxon>Glossata</taxon>
        <taxon>Ditrysia</taxon>
        <taxon>Papilionoidea</taxon>
        <taxon>Papilionidae</taxon>
        <taxon>Papilioninae</taxon>
        <taxon>Papilio</taxon>
    </lineage>
</organism>
<gene>
    <name evidence="2" type="primary">LOC106115502</name>
</gene>
<name>A0AAJ7E5Y7_PAPXU</name>
<feature type="region of interest" description="Disordered" evidence="1">
    <location>
        <begin position="1"/>
        <end position="23"/>
    </location>
</feature>
<protein>
    <submittedName>
        <fullName evidence="2">Uncharacterized protein LOC106115502</fullName>
    </submittedName>
</protein>
<dbReference type="AlphaFoldDB" id="A0AAJ7E5Y7"/>
<dbReference type="GeneID" id="106115502"/>
<evidence type="ECO:0000313" key="2">
    <source>
        <dbReference type="RefSeq" id="XP_013164370.1"/>
    </source>
</evidence>
<accession>A0AAJ7E5Y7</accession>
<dbReference type="Proteomes" id="UP000694872">
    <property type="component" value="Unplaced"/>
</dbReference>
<reference evidence="2" key="1">
    <citation type="submission" date="2025-08" db="UniProtKB">
        <authorList>
            <consortium name="RefSeq"/>
        </authorList>
    </citation>
    <scope>IDENTIFICATION</scope>
</reference>
<proteinExistence type="predicted"/>
<dbReference type="KEGG" id="pxu:106115502"/>